<dbReference type="Proteomes" id="UP000552644">
    <property type="component" value="Unassembled WGS sequence"/>
</dbReference>
<evidence type="ECO:0000313" key="2">
    <source>
        <dbReference type="Proteomes" id="UP000552644"/>
    </source>
</evidence>
<dbReference type="EMBL" id="JACHJP010000006">
    <property type="protein sequence ID" value="MBB4918414.1"/>
    <property type="molecule type" value="Genomic_DNA"/>
</dbReference>
<sequence length="127" mass="13322">MNADLAEVLRSVKHVLIDFDGPICSVLAGLPAPEVAERLRAAVLSHGESVSTSWGSETDPLALLRRISVDRPDLGAMTDAALTRLEEEAVQLARPTPGGKLFSEPAAILAGPSGWSATTRAALSRPI</sequence>
<name>A0A7W7QRK6_9ACTN</name>
<accession>A0A7W7QRK6</accession>
<organism evidence="1 2">
    <name type="scientific">Streptosporangium saharense</name>
    <dbReference type="NCBI Taxonomy" id="1706840"/>
    <lineage>
        <taxon>Bacteria</taxon>
        <taxon>Bacillati</taxon>
        <taxon>Actinomycetota</taxon>
        <taxon>Actinomycetes</taxon>
        <taxon>Streptosporangiales</taxon>
        <taxon>Streptosporangiaceae</taxon>
        <taxon>Streptosporangium</taxon>
    </lineage>
</organism>
<proteinExistence type="predicted"/>
<keyword evidence="2" id="KW-1185">Reference proteome</keyword>
<evidence type="ECO:0000313" key="1">
    <source>
        <dbReference type="EMBL" id="MBB4918414.1"/>
    </source>
</evidence>
<protein>
    <recommendedName>
        <fullName evidence="3">Haloacid dehalogenase</fullName>
    </recommendedName>
</protein>
<dbReference type="RefSeq" id="WP_221461337.1">
    <property type="nucleotide sequence ID" value="NZ_JACHJP010000006.1"/>
</dbReference>
<reference evidence="1 2" key="1">
    <citation type="submission" date="2020-08" db="EMBL/GenBank/DDBJ databases">
        <title>Genomic Encyclopedia of Type Strains, Phase III (KMG-III): the genomes of soil and plant-associated and newly described type strains.</title>
        <authorList>
            <person name="Whitman W."/>
        </authorList>
    </citation>
    <scope>NUCLEOTIDE SEQUENCE [LARGE SCALE GENOMIC DNA]</scope>
    <source>
        <strain evidence="1 2">CECT 8840</strain>
    </source>
</reference>
<dbReference type="AlphaFoldDB" id="A0A7W7QRK6"/>
<evidence type="ECO:0008006" key="3">
    <source>
        <dbReference type="Google" id="ProtNLM"/>
    </source>
</evidence>
<comment type="caution">
    <text evidence="1">The sequence shown here is derived from an EMBL/GenBank/DDBJ whole genome shotgun (WGS) entry which is preliminary data.</text>
</comment>
<gene>
    <name evidence="1" type="ORF">FHS44_005541</name>
</gene>